<proteinExistence type="predicted"/>
<dbReference type="HOGENOM" id="CLU_097470_0_0_9"/>
<name>R3TLW4_9ENTE</name>
<feature type="signal peptide" evidence="2">
    <location>
        <begin position="1"/>
        <end position="18"/>
    </location>
</feature>
<accession>R3TLW4</accession>
<organism evidence="3 4">
    <name type="scientific">Enterococcus phoeniculicola ATCC BAA-412</name>
    <dbReference type="NCBI Taxonomy" id="1158610"/>
    <lineage>
        <taxon>Bacteria</taxon>
        <taxon>Bacillati</taxon>
        <taxon>Bacillota</taxon>
        <taxon>Bacilli</taxon>
        <taxon>Lactobacillales</taxon>
        <taxon>Enterococcaceae</taxon>
        <taxon>Enterococcus</taxon>
    </lineage>
</organism>
<dbReference type="eggNOG" id="ENOG50307RF">
    <property type="taxonomic scope" value="Bacteria"/>
</dbReference>
<evidence type="ECO:0000256" key="1">
    <source>
        <dbReference type="SAM" id="MobiDB-lite"/>
    </source>
</evidence>
<feature type="region of interest" description="Disordered" evidence="1">
    <location>
        <begin position="22"/>
        <end position="42"/>
    </location>
</feature>
<dbReference type="Proteomes" id="UP000013785">
    <property type="component" value="Unassembled WGS sequence"/>
</dbReference>
<protein>
    <recommendedName>
        <fullName evidence="5">Lipoprotein</fullName>
    </recommendedName>
</protein>
<dbReference type="PROSITE" id="PS51257">
    <property type="entry name" value="PROKAR_LIPOPROTEIN"/>
    <property type="match status" value="1"/>
</dbReference>
<feature type="compositionally biased region" description="Polar residues" evidence="1">
    <location>
        <begin position="28"/>
        <end position="42"/>
    </location>
</feature>
<dbReference type="RefSeq" id="WP_010768975.1">
    <property type="nucleotide sequence ID" value="NZ_ASWE01000001.1"/>
</dbReference>
<dbReference type="EMBL" id="AJAT01000017">
    <property type="protein sequence ID" value="EOL41983.1"/>
    <property type="molecule type" value="Genomic_DNA"/>
</dbReference>
<evidence type="ECO:0000256" key="2">
    <source>
        <dbReference type="SAM" id="SignalP"/>
    </source>
</evidence>
<keyword evidence="2" id="KW-0732">Signal</keyword>
<evidence type="ECO:0008006" key="5">
    <source>
        <dbReference type="Google" id="ProtNLM"/>
    </source>
</evidence>
<gene>
    <name evidence="3" type="ORF">UC3_02331</name>
</gene>
<dbReference type="AlphaFoldDB" id="R3TLW4"/>
<evidence type="ECO:0000313" key="4">
    <source>
        <dbReference type="Proteomes" id="UP000013785"/>
    </source>
</evidence>
<sequence>MKKSIFGALMFCSLLLVGCSTSEKDNSKPNNSNTSSEISYSLDPNLNTDSGIYDYVIGDPDGLESIEIRTPDGNIYKGDIRKDIYQVGVPSLGIDQNVKINYSFKNQTDSMEVLIPAKKTIDDYSHFSKMMNAVIENVNPDAKTRFPISVEEGASTISIENGVTTNINVYDGNLIGLELNMKQDVNKEMASILATFQGVYDLKNEGIATAYNNTLESHEKTSFTSKDLVFTFEYLDDQIIASIIRK</sequence>
<comment type="caution">
    <text evidence="3">The sequence shown here is derived from an EMBL/GenBank/DDBJ whole genome shotgun (WGS) entry which is preliminary data.</text>
</comment>
<evidence type="ECO:0000313" key="3">
    <source>
        <dbReference type="EMBL" id="EOL41983.1"/>
    </source>
</evidence>
<dbReference type="PATRIC" id="fig|1158610.3.peg.2307"/>
<reference evidence="3 4" key="1">
    <citation type="submission" date="2013-02" db="EMBL/GenBank/DDBJ databases">
        <title>The Genome Sequence of Enterococcus phoeniculicola BAA-412.</title>
        <authorList>
            <consortium name="The Broad Institute Genome Sequencing Platform"/>
            <consortium name="The Broad Institute Genome Sequencing Center for Infectious Disease"/>
            <person name="Earl A.M."/>
            <person name="Gilmore M.S."/>
            <person name="Lebreton F."/>
            <person name="Walker B."/>
            <person name="Young S.K."/>
            <person name="Zeng Q."/>
            <person name="Gargeya S."/>
            <person name="Fitzgerald M."/>
            <person name="Haas B."/>
            <person name="Abouelleil A."/>
            <person name="Alvarado L."/>
            <person name="Arachchi H.M."/>
            <person name="Berlin A.M."/>
            <person name="Chapman S.B."/>
            <person name="Dewar J."/>
            <person name="Goldberg J."/>
            <person name="Griggs A."/>
            <person name="Gujja S."/>
            <person name="Hansen M."/>
            <person name="Howarth C."/>
            <person name="Imamovic A."/>
            <person name="Larimer J."/>
            <person name="McCowan C."/>
            <person name="Murphy C."/>
            <person name="Neiman D."/>
            <person name="Pearson M."/>
            <person name="Priest M."/>
            <person name="Roberts A."/>
            <person name="Saif S."/>
            <person name="Shea T."/>
            <person name="Sisk P."/>
            <person name="Sykes S."/>
            <person name="Wortman J."/>
            <person name="Nusbaum C."/>
            <person name="Birren B."/>
        </authorList>
    </citation>
    <scope>NUCLEOTIDE SEQUENCE [LARGE SCALE GENOMIC DNA]</scope>
    <source>
        <strain evidence="3 4">ATCC BAA-412</strain>
    </source>
</reference>
<keyword evidence="4" id="KW-1185">Reference proteome</keyword>
<feature type="chain" id="PRO_5039483610" description="Lipoprotein" evidence="2">
    <location>
        <begin position="19"/>
        <end position="246"/>
    </location>
</feature>